<evidence type="ECO:0000256" key="7">
    <source>
        <dbReference type="ARBA" id="ARBA00022989"/>
    </source>
</evidence>
<comment type="similarity">
    <text evidence="2">Belongs to the binding-protein-dependent transport system permease family. HisMQ subfamily.</text>
</comment>
<evidence type="ECO:0000256" key="5">
    <source>
        <dbReference type="ARBA" id="ARBA00022692"/>
    </source>
</evidence>
<evidence type="ECO:0000256" key="1">
    <source>
        <dbReference type="ARBA" id="ARBA00004651"/>
    </source>
</evidence>
<protein>
    <submittedName>
        <fullName evidence="11">Amino acid ABC transporter permease</fullName>
    </submittedName>
    <submittedName>
        <fullName evidence="12">Amino acid ABC transporter substrate-binding protein</fullName>
    </submittedName>
</protein>
<sequence>MIFESPSNSFEWMIFLAQKYSSMFAKGTWLTLYIAVTGTLLGFVLGYIVGIVNDIKLNEGDTVIKKFLIRIMKVIFTVYVEVFRDTPMIVQAMIVYFGTRQMGFENLTPVFAGIVVTVLNTGAYMGETVRAGIGSIDLGQREGAWAMGMSPFKTMLYVVLPQAFRNIIPEMANTFLTNLKMTSVLNVIAVQELFMAAKTVGGNYYKYFESYLVIAVIYFVLCFVFDKLFKLIEKKMQGKTDYALAIEYMDNQ</sequence>
<name>A0A2N5PL84_MEDGN</name>
<reference evidence="11" key="2">
    <citation type="submission" date="2022-11" db="EMBL/GenBank/DDBJ databases">
        <title>Temperate bacteriophages infecting mucin-degrading bacterium Ruminococcus gnavus from the human gut.</title>
        <authorList>
            <person name="Buttimer C."/>
        </authorList>
    </citation>
    <scope>NUCLEOTIDE SEQUENCE</scope>
    <source>
        <strain evidence="11">CCUG 49994</strain>
    </source>
</reference>
<dbReference type="EMBL" id="JAPRAY010000025">
    <property type="protein sequence ID" value="MCZ0668886.1"/>
    <property type="molecule type" value="Genomic_DNA"/>
</dbReference>
<dbReference type="SUPFAM" id="SSF161098">
    <property type="entry name" value="MetI-like"/>
    <property type="match status" value="1"/>
</dbReference>
<gene>
    <name evidence="12" type="ORF">CDL23_05405</name>
    <name evidence="11" type="ORF">OZZ17_15345</name>
</gene>
<dbReference type="Proteomes" id="UP000235093">
    <property type="component" value="Unassembled WGS sequence"/>
</dbReference>
<keyword evidence="4" id="KW-1003">Cell membrane</keyword>
<keyword evidence="7 9" id="KW-1133">Transmembrane helix</keyword>
<keyword evidence="3 9" id="KW-0813">Transport</keyword>
<dbReference type="Proteomes" id="UP001079535">
    <property type="component" value="Unassembled WGS sequence"/>
</dbReference>
<comment type="caution">
    <text evidence="12">The sequence shown here is derived from an EMBL/GenBank/DDBJ whole genome shotgun (WGS) entry which is preliminary data.</text>
</comment>
<reference evidence="12 13" key="1">
    <citation type="journal article" date="2017" name="Genome Med.">
        <title>A novel Ruminococcus gnavus clade enriched in inflammatory bowel disease patients.</title>
        <authorList>
            <person name="Hall A.B."/>
            <person name="Yassour M."/>
            <person name="Sauk J."/>
            <person name="Garner A."/>
            <person name="Jiang X."/>
            <person name="Arthur T."/>
            <person name="Lagoudas G.K."/>
            <person name="Vatanen T."/>
            <person name="Fornelos N."/>
            <person name="Wilson R."/>
            <person name="Bertha M."/>
            <person name="Cohen M."/>
            <person name="Garber J."/>
            <person name="Khalili H."/>
            <person name="Gevers D."/>
            <person name="Ananthakrishnan A.N."/>
            <person name="Kugathasan S."/>
            <person name="Lander E.S."/>
            <person name="Blainey P."/>
            <person name="Vlamakis H."/>
            <person name="Xavier R.J."/>
            <person name="Huttenhower C."/>
        </authorList>
    </citation>
    <scope>NUCLEOTIDE SEQUENCE [LARGE SCALE GENOMIC DNA]</scope>
    <source>
        <strain evidence="12 13">RJX1125</strain>
    </source>
</reference>
<dbReference type="RefSeq" id="WP_101875168.1">
    <property type="nucleotide sequence ID" value="NZ_JAPRAY010000025.1"/>
</dbReference>
<dbReference type="EMBL" id="NIHT01000006">
    <property type="protein sequence ID" value="PLT76442.1"/>
    <property type="molecule type" value="Genomic_DNA"/>
</dbReference>
<evidence type="ECO:0000256" key="4">
    <source>
        <dbReference type="ARBA" id="ARBA00022475"/>
    </source>
</evidence>
<dbReference type="PANTHER" id="PTHR30614">
    <property type="entry name" value="MEMBRANE COMPONENT OF AMINO ACID ABC TRANSPORTER"/>
    <property type="match status" value="1"/>
</dbReference>
<feature type="transmembrane region" description="Helical" evidence="9">
    <location>
        <begin position="30"/>
        <end position="53"/>
    </location>
</feature>
<evidence type="ECO:0000256" key="8">
    <source>
        <dbReference type="ARBA" id="ARBA00023136"/>
    </source>
</evidence>
<dbReference type="CDD" id="cd06261">
    <property type="entry name" value="TM_PBP2"/>
    <property type="match status" value="1"/>
</dbReference>
<dbReference type="InterPro" id="IPR043429">
    <property type="entry name" value="ArtM/GltK/GlnP/TcyL/YhdX-like"/>
</dbReference>
<proteinExistence type="inferred from homology"/>
<dbReference type="PROSITE" id="PS50928">
    <property type="entry name" value="ABC_TM1"/>
    <property type="match status" value="1"/>
</dbReference>
<evidence type="ECO:0000313" key="12">
    <source>
        <dbReference type="EMBL" id="PLT76442.1"/>
    </source>
</evidence>
<evidence type="ECO:0000259" key="10">
    <source>
        <dbReference type="PROSITE" id="PS50928"/>
    </source>
</evidence>
<evidence type="ECO:0000313" key="13">
    <source>
        <dbReference type="Proteomes" id="UP000235093"/>
    </source>
</evidence>
<feature type="domain" description="ABC transmembrane type-1" evidence="10">
    <location>
        <begin position="28"/>
        <end position="229"/>
    </location>
</feature>
<evidence type="ECO:0000256" key="6">
    <source>
        <dbReference type="ARBA" id="ARBA00022970"/>
    </source>
</evidence>
<evidence type="ECO:0000313" key="11">
    <source>
        <dbReference type="EMBL" id="MCZ0668886.1"/>
    </source>
</evidence>
<keyword evidence="5 9" id="KW-0812">Transmembrane</keyword>
<comment type="subcellular location">
    <subcellularLocation>
        <location evidence="1 9">Cell membrane</location>
        <topology evidence="1 9">Multi-pass membrane protein</topology>
    </subcellularLocation>
</comment>
<dbReference type="InterPro" id="IPR010065">
    <property type="entry name" value="AA_ABC_transptr_permease_3TM"/>
</dbReference>
<dbReference type="GO" id="GO:0022857">
    <property type="term" value="F:transmembrane transporter activity"/>
    <property type="evidence" value="ECO:0007669"/>
    <property type="project" value="InterPro"/>
</dbReference>
<dbReference type="InterPro" id="IPR000515">
    <property type="entry name" value="MetI-like"/>
</dbReference>
<dbReference type="Pfam" id="PF00528">
    <property type="entry name" value="BPD_transp_1"/>
    <property type="match status" value="1"/>
</dbReference>
<keyword evidence="6" id="KW-0029">Amino-acid transport</keyword>
<feature type="transmembrane region" description="Helical" evidence="9">
    <location>
        <begin position="211"/>
        <end position="229"/>
    </location>
</feature>
<dbReference type="GO" id="GO:0043190">
    <property type="term" value="C:ATP-binding cassette (ABC) transporter complex"/>
    <property type="evidence" value="ECO:0007669"/>
    <property type="project" value="InterPro"/>
</dbReference>
<dbReference type="Gene3D" id="1.10.3720.10">
    <property type="entry name" value="MetI-like"/>
    <property type="match status" value="1"/>
</dbReference>
<evidence type="ECO:0000256" key="3">
    <source>
        <dbReference type="ARBA" id="ARBA00022448"/>
    </source>
</evidence>
<accession>A0A2N5PL84</accession>
<dbReference type="AlphaFoldDB" id="A0A2N5PL84"/>
<keyword evidence="8 9" id="KW-0472">Membrane</keyword>
<dbReference type="NCBIfam" id="TIGR01726">
    <property type="entry name" value="HEQRo_perm_3TM"/>
    <property type="match status" value="1"/>
</dbReference>
<evidence type="ECO:0000256" key="9">
    <source>
        <dbReference type="RuleBase" id="RU363032"/>
    </source>
</evidence>
<dbReference type="GO" id="GO:0006865">
    <property type="term" value="P:amino acid transport"/>
    <property type="evidence" value="ECO:0007669"/>
    <property type="project" value="UniProtKB-KW"/>
</dbReference>
<evidence type="ECO:0000256" key="2">
    <source>
        <dbReference type="ARBA" id="ARBA00010072"/>
    </source>
</evidence>
<organism evidence="12 13">
    <name type="scientific">Mediterraneibacter gnavus</name>
    <name type="common">Ruminococcus gnavus</name>
    <dbReference type="NCBI Taxonomy" id="33038"/>
    <lineage>
        <taxon>Bacteria</taxon>
        <taxon>Bacillati</taxon>
        <taxon>Bacillota</taxon>
        <taxon>Clostridia</taxon>
        <taxon>Lachnospirales</taxon>
        <taxon>Lachnospiraceae</taxon>
        <taxon>Mediterraneibacter</taxon>
    </lineage>
</organism>
<dbReference type="InterPro" id="IPR035906">
    <property type="entry name" value="MetI-like_sf"/>
</dbReference>
<dbReference type="PANTHER" id="PTHR30614:SF20">
    <property type="entry name" value="GLUTAMINE TRANSPORT SYSTEM PERMEASE PROTEIN GLNP"/>
    <property type="match status" value="1"/>
</dbReference>